<dbReference type="EMBL" id="RCHU02000001">
    <property type="protein sequence ID" value="KAL3611588.1"/>
    <property type="molecule type" value="Genomic_DNA"/>
</dbReference>
<evidence type="ECO:0000313" key="1">
    <source>
        <dbReference type="EMBL" id="KAL3611588.1"/>
    </source>
</evidence>
<comment type="caution">
    <text evidence="1">The sequence shown here is derived from an EMBL/GenBank/DDBJ whole genome shotgun (WGS) entry which is preliminary data.</text>
</comment>
<proteinExistence type="predicted"/>
<dbReference type="Proteomes" id="UP000309997">
    <property type="component" value="Unassembled WGS sequence"/>
</dbReference>
<name>A0ACC4D205_POPAL</name>
<accession>A0ACC4D205</accession>
<evidence type="ECO:0000313" key="2">
    <source>
        <dbReference type="Proteomes" id="UP000309997"/>
    </source>
</evidence>
<keyword evidence="2" id="KW-1185">Reference proteome</keyword>
<gene>
    <name evidence="1" type="ORF">D5086_002608</name>
</gene>
<organism evidence="1 2">
    <name type="scientific">Populus alba</name>
    <name type="common">White poplar</name>
    <dbReference type="NCBI Taxonomy" id="43335"/>
    <lineage>
        <taxon>Eukaryota</taxon>
        <taxon>Viridiplantae</taxon>
        <taxon>Streptophyta</taxon>
        <taxon>Embryophyta</taxon>
        <taxon>Tracheophyta</taxon>
        <taxon>Spermatophyta</taxon>
        <taxon>Magnoliopsida</taxon>
        <taxon>eudicotyledons</taxon>
        <taxon>Gunneridae</taxon>
        <taxon>Pentapetalae</taxon>
        <taxon>rosids</taxon>
        <taxon>fabids</taxon>
        <taxon>Malpighiales</taxon>
        <taxon>Salicaceae</taxon>
        <taxon>Saliceae</taxon>
        <taxon>Populus</taxon>
    </lineage>
</organism>
<sequence>MSSSHSSSHACGVLSILASCLTSTYVVVLTLMMLTFLFVLSCNLCLHFEWTSLNHGTCSATTDIEAPNCERLFLIIRVELKRNCKRLLKSSSLEHFARTGYVNFPKTEDGMTARIPMKELKRQGISREEIQTDNKDSRDYSQIDPALKSTVTTVSRPTEHGTPISYLTFQDRHNRIPQSMTARTHSVTPETETLN</sequence>
<reference evidence="1 2" key="1">
    <citation type="journal article" date="2024" name="Plant Biotechnol. J.">
        <title>Genome and CRISPR/Cas9 system of a widespread forest tree (Populus alba) in the world.</title>
        <authorList>
            <person name="Liu Y.J."/>
            <person name="Jiang P.F."/>
            <person name="Han X.M."/>
            <person name="Li X.Y."/>
            <person name="Wang H.M."/>
            <person name="Wang Y.J."/>
            <person name="Wang X.X."/>
            <person name="Zeng Q.Y."/>
        </authorList>
    </citation>
    <scope>NUCLEOTIDE SEQUENCE [LARGE SCALE GENOMIC DNA]</scope>
    <source>
        <strain evidence="2">cv. PAL-ZL1</strain>
    </source>
</reference>
<protein>
    <submittedName>
        <fullName evidence="1">Uncharacterized protein</fullName>
    </submittedName>
</protein>